<dbReference type="AlphaFoldDB" id="G5LKE0"/>
<evidence type="ECO:0000313" key="2">
    <source>
        <dbReference type="Proteomes" id="UP000004642"/>
    </source>
</evidence>
<name>G5LKE0_SALET</name>
<organism evidence="1 2">
    <name type="scientific">Salmonella enterica subsp. enterica serovar Alachua str. R6-377</name>
    <dbReference type="NCBI Taxonomy" id="913241"/>
    <lineage>
        <taxon>Bacteria</taxon>
        <taxon>Pseudomonadati</taxon>
        <taxon>Pseudomonadota</taxon>
        <taxon>Gammaproteobacteria</taxon>
        <taxon>Enterobacterales</taxon>
        <taxon>Enterobacteriaceae</taxon>
        <taxon>Salmonella</taxon>
    </lineage>
</organism>
<dbReference type="PATRIC" id="fig|913241.3.peg.657"/>
<protein>
    <submittedName>
        <fullName evidence="1">Uncharacterized protein</fullName>
    </submittedName>
</protein>
<reference evidence="1 2" key="1">
    <citation type="journal article" date="2011" name="BMC Genomics">
        <title>Genome sequencing reveals diversification of virulence factor content and possible host adaptation in distinct subpopulations of Salmonella enterica.</title>
        <authorList>
            <person name="den Bakker H.C."/>
            <person name="Moreno Switt A.I."/>
            <person name="Govoni G."/>
            <person name="Cummings C.A."/>
            <person name="Ranieri M.L."/>
            <person name="Degoricija L."/>
            <person name="Hoelzer K."/>
            <person name="Rodriguez-Rivera L.D."/>
            <person name="Brown S."/>
            <person name="Bolchacova E."/>
            <person name="Furtado M.R."/>
            <person name="Wiedmann M."/>
        </authorList>
    </citation>
    <scope>NUCLEOTIDE SEQUENCE [LARGE SCALE GENOMIC DNA]</scope>
    <source>
        <strain evidence="1 2">R6-377</strain>
    </source>
</reference>
<evidence type="ECO:0000313" key="1">
    <source>
        <dbReference type="EMBL" id="EHC44048.1"/>
    </source>
</evidence>
<dbReference type="Proteomes" id="UP000004642">
    <property type="component" value="Unassembled WGS sequence"/>
</dbReference>
<accession>G5LKE0</accession>
<dbReference type="EMBL" id="AFCJ01000358">
    <property type="protein sequence ID" value="EHC44048.1"/>
    <property type="molecule type" value="Genomic_DNA"/>
</dbReference>
<gene>
    <name evidence="1" type="ORF">LTSEALA_0839</name>
</gene>
<comment type="caution">
    <text evidence="1">The sequence shown here is derived from an EMBL/GenBank/DDBJ whole genome shotgun (WGS) entry which is preliminary data.</text>
</comment>
<sequence length="363" mass="42252">MIRLDARRINASTVGDYSWYSDLVYFDGPLICLFRGSGYKDALYVWLDNSERANRWCLIPVSRSTLDSYLNQRMSLREIIQSSEYTYICNHYAETGRKNYSILHVDSFPDEYMPDEDSYLYEEICTDDALLLKQERTSSYMLGLDNQLFINDLSVIPKVFEQLYSFHYGLAHLGRLSIRNTMLRLMGNWTGGISAVNIFSGLKSVIPVLHRPEISSLQYNSPGHIELNLLPDLAQSVQDASVRVENELIYDRLEKMYKNTYTYFREHGLSGFDEDGGIEIRNIDNDTTENLRKRVRIFFRCLGWSSYQAQFDLIGAHPLQQLRAVMAYYRRLKILREYIISEKLFVGQSRVLQQPQIALPPEV</sequence>
<proteinExistence type="predicted"/>